<dbReference type="EMBL" id="JACHJG010000005">
    <property type="protein sequence ID" value="MBB4887152.1"/>
    <property type="molecule type" value="Genomic_DNA"/>
</dbReference>
<dbReference type="Proteomes" id="UP000556436">
    <property type="component" value="Unassembled WGS sequence"/>
</dbReference>
<gene>
    <name evidence="2" type="ORF">FHS38_003197</name>
</gene>
<sequence length="32" mass="3494">MGIGNEIRAGNGTEKDLIESEHEIPKGSARRK</sequence>
<feature type="compositionally biased region" description="Basic and acidic residues" evidence="1">
    <location>
        <begin position="13"/>
        <end position="25"/>
    </location>
</feature>
<evidence type="ECO:0000313" key="2">
    <source>
        <dbReference type="EMBL" id="MBB4887152.1"/>
    </source>
</evidence>
<comment type="caution">
    <text evidence="2">The sequence shown here is derived from an EMBL/GenBank/DDBJ whole genome shotgun (WGS) entry which is preliminary data.</text>
</comment>
<reference evidence="2 3" key="1">
    <citation type="submission" date="2020-08" db="EMBL/GenBank/DDBJ databases">
        <title>Genomic Encyclopedia of Type Strains, Phase III (KMG-III): the genomes of soil and plant-associated and newly described type strains.</title>
        <authorList>
            <person name="Whitman W."/>
        </authorList>
    </citation>
    <scope>NUCLEOTIDE SEQUENCE [LARGE SCALE GENOMIC DNA]</scope>
    <source>
        <strain evidence="2 3">CECT 3265</strain>
    </source>
</reference>
<keyword evidence="3" id="KW-1185">Reference proteome</keyword>
<evidence type="ECO:0000256" key="1">
    <source>
        <dbReference type="SAM" id="MobiDB-lite"/>
    </source>
</evidence>
<proteinExistence type="predicted"/>
<protein>
    <submittedName>
        <fullName evidence="2">Uncharacterized protein</fullName>
    </submittedName>
</protein>
<evidence type="ECO:0000313" key="3">
    <source>
        <dbReference type="Proteomes" id="UP000556436"/>
    </source>
</evidence>
<name>A0A7W7LBV2_STRNE</name>
<accession>A0A7W7LBV2</accession>
<feature type="region of interest" description="Disordered" evidence="1">
    <location>
        <begin position="1"/>
        <end position="32"/>
    </location>
</feature>
<feature type="non-terminal residue" evidence="2">
    <location>
        <position position="32"/>
    </location>
</feature>
<organism evidence="2 3">
    <name type="scientific">Streptomyces netropsis</name>
    <name type="common">Streptoverticillium netropsis</name>
    <dbReference type="NCBI Taxonomy" id="55404"/>
    <lineage>
        <taxon>Bacteria</taxon>
        <taxon>Bacillati</taxon>
        <taxon>Actinomycetota</taxon>
        <taxon>Actinomycetes</taxon>
        <taxon>Kitasatosporales</taxon>
        <taxon>Streptomycetaceae</taxon>
        <taxon>Streptomyces</taxon>
    </lineage>
</organism>
<dbReference type="AlphaFoldDB" id="A0A7W7LBV2"/>